<dbReference type="FunFam" id="3.40.1390.30:FF:000001">
    <property type="entry name" value="GTP cyclohydrolase 1 type 2"/>
    <property type="match status" value="1"/>
</dbReference>
<dbReference type="EMBL" id="PNIX01000103">
    <property type="protein sequence ID" value="PMP83454.1"/>
    <property type="molecule type" value="Genomic_DNA"/>
</dbReference>
<feature type="binding site" evidence="5">
    <location>
        <position position="222"/>
    </location>
    <ligand>
        <name>a divalent metal cation</name>
        <dbReference type="ChEBI" id="CHEBI:60240"/>
        <label>1</label>
    </ligand>
</feature>
<dbReference type="InterPro" id="IPR002678">
    <property type="entry name" value="DUF34/NIF3"/>
</dbReference>
<evidence type="ECO:0000256" key="3">
    <source>
        <dbReference type="ARBA" id="ARBA00022112"/>
    </source>
</evidence>
<feature type="binding site" evidence="5">
    <location>
        <position position="64"/>
    </location>
    <ligand>
        <name>a divalent metal cation</name>
        <dbReference type="ChEBI" id="CHEBI:60240"/>
        <label>2</label>
    </ligand>
</feature>
<name>A0A2J6X5C0_9BACT</name>
<dbReference type="InterPro" id="IPR036069">
    <property type="entry name" value="DUF34/NIF3_sf"/>
</dbReference>
<protein>
    <recommendedName>
        <fullName evidence="3">GTP cyclohydrolase 1 type 2 homolog</fullName>
    </recommendedName>
</protein>
<comment type="similarity">
    <text evidence="1">Belongs to the GTP cyclohydrolase I type 2/NIF3 family.</text>
</comment>
<evidence type="ECO:0000256" key="5">
    <source>
        <dbReference type="PIRSR" id="PIRSR602678-1"/>
    </source>
</evidence>
<evidence type="ECO:0000313" key="7">
    <source>
        <dbReference type="EMBL" id="PMP83454.1"/>
    </source>
</evidence>
<evidence type="ECO:0000313" key="8">
    <source>
        <dbReference type="Proteomes" id="UP000236910"/>
    </source>
</evidence>
<evidence type="ECO:0000256" key="4">
    <source>
        <dbReference type="ARBA" id="ARBA00022723"/>
    </source>
</evidence>
<dbReference type="Gene3D" id="3.40.1390.30">
    <property type="entry name" value="NIF3 (NGG1p interacting factor 3)-like"/>
    <property type="match status" value="2"/>
</dbReference>
<dbReference type="EMBL" id="PNIX01000291">
    <property type="protein sequence ID" value="PMP81694.1"/>
    <property type="molecule type" value="Genomic_DNA"/>
</dbReference>
<dbReference type="Proteomes" id="UP000236910">
    <property type="component" value="Unassembled WGS sequence"/>
</dbReference>
<organism evidence="6 8">
    <name type="scientific">Caldisericum exile</name>
    <dbReference type="NCBI Taxonomy" id="693075"/>
    <lineage>
        <taxon>Bacteria</taxon>
        <taxon>Pseudomonadati</taxon>
        <taxon>Caldisericota/Cryosericota group</taxon>
        <taxon>Caldisericota</taxon>
        <taxon>Caldisericia</taxon>
        <taxon>Caldisericales</taxon>
        <taxon>Caldisericaceae</taxon>
        <taxon>Caldisericum</taxon>
    </lineage>
</organism>
<dbReference type="GO" id="GO:0046872">
    <property type="term" value="F:metal ion binding"/>
    <property type="evidence" value="ECO:0007669"/>
    <property type="project" value="UniProtKB-KW"/>
</dbReference>
<feature type="binding site" evidence="5">
    <location>
        <position position="226"/>
    </location>
    <ligand>
        <name>a divalent metal cation</name>
        <dbReference type="ChEBI" id="CHEBI:60240"/>
        <label>1</label>
    </ligand>
</feature>
<dbReference type="SUPFAM" id="SSF102705">
    <property type="entry name" value="NIF3 (NGG1p interacting factor 3)-like"/>
    <property type="match status" value="1"/>
</dbReference>
<comment type="caution">
    <text evidence="6">The sequence shown here is derived from an EMBL/GenBank/DDBJ whole genome shotgun (WGS) entry which is preliminary data.</text>
</comment>
<reference evidence="6 8" key="1">
    <citation type="submission" date="2018-01" db="EMBL/GenBank/DDBJ databases">
        <title>Metagenomic assembled genomes from two thermal pools in the Uzon Caldera, Kamchatka, Russia.</title>
        <authorList>
            <person name="Wilkins L."/>
            <person name="Ettinger C."/>
        </authorList>
    </citation>
    <scope>NUCLEOTIDE SEQUENCE [LARGE SCALE GENOMIC DNA]</scope>
    <source>
        <strain evidence="6">ARK-10</strain>
    </source>
</reference>
<sequence>MLIKEYISKIEEKFPPILQQSYDNSGIQIEGPNVELHNVLITLDVTEQAIERAIQTDAQMILSHHPIFFHPLKSIRSDNFIGRIVYAAIMNSLTVYSCHTNYDAAIGGLNDILARRLELKECRPLVKIDEYGNGIGRTGFVRKMPIEEFVNFVREKLEVDHVKFAPVGNVEIEKIAICSGSGGDFLKNAIDAGADLYITGDLSYHEISQAVQSGLSIIVVDHDETEKFFEDGMIEFSRDLGFKVTRYHERFYWTL</sequence>
<evidence type="ECO:0000256" key="1">
    <source>
        <dbReference type="ARBA" id="ARBA00006964"/>
    </source>
</evidence>
<dbReference type="AlphaFoldDB" id="A0A2J6X5C0"/>
<proteinExistence type="inferred from homology"/>
<evidence type="ECO:0000313" key="6">
    <source>
        <dbReference type="EMBL" id="PMP81694.1"/>
    </source>
</evidence>
<evidence type="ECO:0000256" key="2">
    <source>
        <dbReference type="ARBA" id="ARBA00011643"/>
    </source>
</evidence>
<feature type="binding site" evidence="5">
    <location>
        <position position="65"/>
    </location>
    <ligand>
        <name>a divalent metal cation</name>
        <dbReference type="ChEBI" id="CHEBI:60240"/>
        <label>1</label>
    </ligand>
</feature>
<dbReference type="Pfam" id="PF01784">
    <property type="entry name" value="DUF34_NIF3"/>
    <property type="match status" value="1"/>
</dbReference>
<feature type="binding site" evidence="5">
    <location>
        <position position="103"/>
    </location>
    <ligand>
        <name>a divalent metal cation</name>
        <dbReference type="ChEBI" id="CHEBI:60240"/>
        <label>1</label>
    </ligand>
</feature>
<dbReference type="PANTHER" id="PTHR13799:SF14">
    <property type="entry name" value="GTP CYCLOHYDROLASE 1 TYPE 2 HOMOLOG"/>
    <property type="match status" value="1"/>
</dbReference>
<dbReference type="NCBIfam" id="TIGR00486">
    <property type="entry name" value="YbgI_SA1388"/>
    <property type="match status" value="1"/>
</dbReference>
<accession>A0A2J6X5C0</accession>
<keyword evidence="4 5" id="KW-0479">Metal-binding</keyword>
<dbReference type="GO" id="GO:0005737">
    <property type="term" value="C:cytoplasm"/>
    <property type="evidence" value="ECO:0007669"/>
    <property type="project" value="TreeGrafter"/>
</dbReference>
<dbReference type="PANTHER" id="PTHR13799">
    <property type="entry name" value="NGG1 INTERACTING FACTOR 3"/>
    <property type="match status" value="1"/>
</dbReference>
<gene>
    <name evidence="7" type="ORF">C0175_01725</name>
    <name evidence="6" type="ORF">C0175_04950</name>
</gene>
<comment type="subunit">
    <text evidence="2">Homohexamer.</text>
</comment>